<dbReference type="RefSeq" id="WP_188572498.1">
    <property type="nucleotide sequence ID" value="NZ_BMFW01000017.1"/>
</dbReference>
<feature type="region of interest" description="Disordered" evidence="1">
    <location>
        <begin position="1"/>
        <end position="36"/>
    </location>
</feature>
<evidence type="ECO:0000313" key="4">
    <source>
        <dbReference type="Proteomes" id="UP000643279"/>
    </source>
</evidence>
<reference evidence="4" key="1">
    <citation type="journal article" date="2019" name="Int. J. Syst. Evol. Microbiol.">
        <title>The Global Catalogue of Microorganisms (GCM) 10K type strain sequencing project: providing services to taxonomists for standard genome sequencing and annotation.</title>
        <authorList>
            <consortium name="The Broad Institute Genomics Platform"/>
            <consortium name="The Broad Institute Genome Sequencing Center for Infectious Disease"/>
            <person name="Wu L."/>
            <person name="Ma J."/>
        </authorList>
    </citation>
    <scope>NUCLEOTIDE SEQUENCE [LARGE SCALE GENOMIC DNA]</scope>
    <source>
        <strain evidence="4">CGMCC 1.12778</strain>
    </source>
</reference>
<evidence type="ECO:0000256" key="2">
    <source>
        <dbReference type="SAM" id="Phobius"/>
    </source>
</evidence>
<evidence type="ECO:0000313" key="3">
    <source>
        <dbReference type="EMBL" id="GGH98559.1"/>
    </source>
</evidence>
<keyword evidence="4" id="KW-1185">Reference proteome</keyword>
<dbReference type="Proteomes" id="UP000643279">
    <property type="component" value="Unassembled WGS sequence"/>
</dbReference>
<dbReference type="EMBL" id="BMFW01000017">
    <property type="protein sequence ID" value="GGH98559.1"/>
    <property type="molecule type" value="Genomic_DNA"/>
</dbReference>
<keyword evidence="2" id="KW-0472">Membrane</keyword>
<keyword evidence="2" id="KW-0812">Transmembrane</keyword>
<proteinExistence type="predicted"/>
<protein>
    <submittedName>
        <fullName evidence="3">Uncharacterized protein</fullName>
    </submittedName>
</protein>
<organism evidence="3 4">
    <name type="scientific">Arthrobacter liuii</name>
    <dbReference type="NCBI Taxonomy" id="1476996"/>
    <lineage>
        <taxon>Bacteria</taxon>
        <taxon>Bacillati</taxon>
        <taxon>Actinomycetota</taxon>
        <taxon>Actinomycetes</taxon>
        <taxon>Micrococcales</taxon>
        <taxon>Micrococcaceae</taxon>
        <taxon>Arthrobacter</taxon>
    </lineage>
</organism>
<gene>
    <name evidence="3" type="ORF">GCM10007170_31380</name>
</gene>
<feature type="transmembrane region" description="Helical" evidence="2">
    <location>
        <begin position="77"/>
        <end position="102"/>
    </location>
</feature>
<accession>A0ABQ2AV42</accession>
<name>A0ABQ2AV42_9MICC</name>
<comment type="caution">
    <text evidence="3">The sequence shown here is derived from an EMBL/GenBank/DDBJ whole genome shotgun (WGS) entry which is preliminary data.</text>
</comment>
<sequence>MDQQQSGALGFREVDRDGNPVPPEVEGEEPAGRLKSWPAPNPFIIALWLIAAGLIAGGLAALIGGPMSVGMADRATVPYLVFAFAPQGVTGGIGIILALLFWHAWQWQRRRC</sequence>
<feature type="transmembrane region" description="Helical" evidence="2">
    <location>
        <begin position="43"/>
        <end position="65"/>
    </location>
</feature>
<keyword evidence="2" id="KW-1133">Transmembrane helix</keyword>
<evidence type="ECO:0000256" key="1">
    <source>
        <dbReference type="SAM" id="MobiDB-lite"/>
    </source>
</evidence>